<dbReference type="Pfam" id="PF19650">
    <property type="entry name" value="DUF6153"/>
    <property type="match status" value="1"/>
</dbReference>
<proteinExistence type="predicted"/>
<evidence type="ECO:0000313" key="1">
    <source>
        <dbReference type="EMBL" id="MDT7842077.1"/>
    </source>
</evidence>
<gene>
    <name evidence="1" type="ORF">RQC66_15160</name>
</gene>
<sequence>MTMTVRGTSTPRNRARQGVGRVVCAAVVAVLAALAVLAHHELSATPTTGHVMAMSAGDTASVAGHRHGRTVGQAALNGVPQVGGVDRAACSGTAMQHCSAAGLEVVKLRAPVETSVPWSPAEAEAVVGVPEATGTVERAPPDLSVLSQLRI</sequence>
<dbReference type="InterPro" id="IPR046151">
    <property type="entry name" value="DUF6153"/>
</dbReference>
<comment type="caution">
    <text evidence="1">The sequence shown here is derived from an EMBL/GenBank/DDBJ whole genome shotgun (WGS) entry which is preliminary data.</text>
</comment>
<dbReference type="Proteomes" id="UP001257948">
    <property type="component" value="Unassembled WGS sequence"/>
</dbReference>
<protein>
    <submittedName>
        <fullName evidence="1">DUF6153 family protein</fullName>
    </submittedName>
</protein>
<name>A0ABU3LU57_9ACTN</name>
<keyword evidence="2" id="KW-1185">Reference proteome</keyword>
<organism evidence="1 2">
    <name type="scientific">Streptomyces justiciae</name>
    <dbReference type="NCBI Taxonomy" id="2780140"/>
    <lineage>
        <taxon>Bacteria</taxon>
        <taxon>Bacillati</taxon>
        <taxon>Actinomycetota</taxon>
        <taxon>Actinomycetes</taxon>
        <taxon>Kitasatosporales</taxon>
        <taxon>Streptomycetaceae</taxon>
        <taxon>Streptomyces</taxon>
    </lineage>
</organism>
<dbReference type="RefSeq" id="WP_314201369.1">
    <property type="nucleotide sequence ID" value="NZ_JAVTLL010000009.1"/>
</dbReference>
<evidence type="ECO:0000313" key="2">
    <source>
        <dbReference type="Proteomes" id="UP001257948"/>
    </source>
</evidence>
<dbReference type="EMBL" id="JAVTLL010000009">
    <property type="protein sequence ID" value="MDT7842077.1"/>
    <property type="molecule type" value="Genomic_DNA"/>
</dbReference>
<reference evidence="2" key="1">
    <citation type="submission" date="2023-07" db="EMBL/GenBank/DDBJ databases">
        <title>Draft genome sequence of the endophytic actinobacterium Streptomyces justiciae WPN32, a potential antibiotic producer.</title>
        <authorList>
            <person name="Yasawong M."/>
            <person name="Pana W."/>
            <person name="Ganta P."/>
            <person name="Santapan N."/>
            <person name="Songngamsuk T."/>
            <person name="Phatcharaharikarn M."/>
            <person name="Kerdtoob S."/>
            <person name="Nantapong N."/>
        </authorList>
    </citation>
    <scope>NUCLEOTIDE SEQUENCE [LARGE SCALE GENOMIC DNA]</scope>
    <source>
        <strain evidence="2">WPN32</strain>
    </source>
</reference>
<accession>A0ABU3LU57</accession>